<gene>
    <name evidence="9" type="ORF">N7G274_007830</name>
</gene>
<dbReference type="Proteomes" id="UP001590950">
    <property type="component" value="Unassembled WGS sequence"/>
</dbReference>
<evidence type="ECO:0000256" key="6">
    <source>
        <dbReference type="ARBA" id="ARBA00022927"/>
    </source>
</evidence>
<dbReference type="InterPro" id="IPR016024">
    <property type="entry name" value="ARM-type_fold"/>
</dbReference>
<proteinExistence type="predicted"/>
<dbReference type="Pfam" id="PF18829">
    <property type="entry name" value="Importin_rep_6"/>
    <property type="match status" value="1"/>
</dbReference>
<dbReference type="Pfam" id="PF18808">
    <property type="entry name" value="Importin_rep_4"/>
    <property type="match status" value="1"/>
</dbReference>
<name>A0ABR4A3D4_9LECA</name>
<evidence type="ECO:0000256" key="2">
    <source>
        <dbReference type="ARBA" id="ARBA00004496"/>
    </source>
</evidence>
<evidence type="ECO:0000256" key="5">
    <source>
        <dbReference type="ARBA" id="ARBA00022737"/>
    </source>
</evidence>
<dbReference type="InterPro" id="IPR040122">
    <property type="entry name" value="Importin_beta"/>
</dbReference>
<dbReference type="InterPro" id="IPR034085">
    <property type="entry name" value="TOG"/>
</dbReference>
<feature type="domain" description="Importin N-terminal" evidence="8">
    <location>
        <begin position="30"/>
        <end position="112"/>
    </location>
</feature>
<accession>A0ABR4A3D4</accession>
<keyword evidence="5" id="KW-0677">Repeat</keyword>
<dbReference type="SUPFAM" id="SSF48371">
    <property type="entry name" value="ARM repeat"/>
    <property type="match status" value="1"/>
</dbReference>
<comment type="caution">
    <text evidence="9">The sequence shown here is derived from an EMBL/GenBank/DDBJ whole genome shotgun (WGS) entry which is preliminary data.</text>
</comment>
<keyword evidence="6" id="KW-0653">Protein transport</keyword>
<dbReference type="InterPro" id="IPR041653">
    <property type="entry name" value="Importin_rep_4"/>
</dbReference>
<dbReference type="PANTHER" id="PTHR10527">
    <property type="entry name" value="IMPORTIN BETA"/>
    <property type="match status" value="1"/>
</dbReference>
<evidence type="ECO:0000313" key="10">
    <source>
        <dbReference type="Proteomes" id="UP001590950"/>
    </source>
</evidence>
<sequence>MSVLPPEVGGALATLLQNLSSPDNQVRSHAEEQLNNEWFVARPDVLLMGLVEQMQHSQDAPTRSFAAVLFRRMSTKTRRLFGEEQESKEQFMLLQSPAKVAIRQKLLECLQSETLPDVRHKIGDAVAEVARQYSDDGENWPELLQVLFVASQSQDPGQREGAFRIFTTTPGIIQKQHEETVLAAFTKGFKDSEVTVRIAAMEAFSSFFISVQKKAQKKYYSLVPEILNILPPLKESGDSDNLSKALMSLIELAGEAPMMFKHLFHVLVQFSMTVIADKELGDLTRQNALELMGTFADYASALCKKDPSYTSDMVTQCLSLMTDVGQDDDDATEWNASEDLDVEESDLNHVAGEQCMDRLANKLGGGAVLPPTFNWLPRMISSAAWRDRHAALMAISAISEGCRDLMIGELDKVLDLVVPALRDTHPRVRWAGCNALGQMSTDFADTMQKKYHHVVLTNIIPVLDAPEPRIQSHAAAALVNFCEEAEKATLEPYLDDLLNRLLHLLQSPKRYVQEQALSTIATIADSAETAFGKYYDTLMPLLFNVLKEEQSKEYRLLRAKAMECATLIALAVGKQRMGMDAVELVQVLGNIQRNITDADDPQSQYLLHCWGRMCRVLEQDFVPYLSGVMPPLMELAGAKADIQLLDDDEQIAKVQQEEGWEMVPLKGKVIGIKTSILEDKHMAIELVVIYAQQLKGAFEPYVLEIMEKVSLPGLAFFFHDPVRVASAKSVPVLLNAFKEAHGVSRPLQRLWGTTVEKVLEVLSAEPAIDTLAEMYQCFYESVEVVGKNCLTQKHMGEFIESVRSTLEDYKQRVKKRAAEQQETEEGEEENDDILFAIEDDQTLLSDMNKAFHTIFKNQETSFLPMWARLRPFYNDFITSSDSTQRQWALCIMDDVLEFCGDQSWSYQDDIRKPLVDGMQDEIPANRQAACYGVGIAALKGGTNWSSFVAESLPLLFAVCGLPQAREEDHIFATENACASIAKILQTNSSKVSNVQDVVNHWLTTLPVVNDEEAAPYAYMFLAQLIDQRNPAVFASPDVARQCFVAIVLALEAETLQSATAQRAAAAGKQLLQTAGIDMNQVMATLSPETQQTVAIYFA</sequence>
<dbReference type="Pfam" id="PF25574">
    <property type="entry name" value="TPR_IMB1"/>
    <property type="match status" value="1"/>
</dbReference>
<reference evidence="9 10" key="1">
    <citation type="submission" date="2024-09" db="EMBL/GenBank/DDBJ databases">
        <title>Rethinking Asexuality: The Enigmatic Case of Functional Sexual Genes in Lepraria (Stereocaulaceae).</title>
        <authorList>
            <person name="Doellman M."/>
            <person name="Sun Y."/>
            <person name="Barcenas-Pena A."/>
            <person name="Lumbsch H.T."/>
            <person name="Grewe F."/>
        </authorList>
    </citation>
    <scope>NUCLEOTIDE SEQUENCE [LARGE SCALE GENOMIC DNA]</scope>
    <source>
        <strain evidence="9 10">Mercado 3170</strain>
    </source>
</reference>
<evidence type="ECO:0000256" key="7">
    <source>
        <dbReference type="ARBA" id="ARBA00023242"/>
    </source>
</evidence>
<comment type="subcellular location">
    <subcellularLocation>
        <location evidence="2">Cytoplasm</location>
    </subcellularLocation>
    <subcellularLocation>
        <location evidence="1">Nucleus</location>
    </subcellularLocation>
</comment>
<keyword evidence="7" id="KW-0539">Nucleus</keyword>
<evidence type="ECO:0000256" key="4">
    <source>
        <dbReference type="ARBA" id="ARBA00022490"/>
    </source>
</evidence>
<protein>
    <recommendedName>
        <fullName evidence="8">Importin N-terminal domain-containing protein</fullName>
    </recommendedName>
</protein>
<dbReference type="InterPro" id="IPR041389">
    <property type="entry name" value="Importin_rep_6"/>
</dbReference>
<dbReference type="SMART" id="SM01349">
    <property type="entry name" value="TOG"/>
    <property type="match status" value="1"/>
</dbReference>
<evidence type="ECO:0000259" key="8">
    <source>
        <dbReference type="PROSITE" id="PS50166"/>
    </source>
</evidence>
<organism evidence="9 10">
    <name type="scientific">Stereocaulon virgatum</name>
    <dbReference type="NCBI Taxonomy" id="373712"/>
    <lineage>
        <taxon>Eukaryota</taxon>
        <taxon>Fungi</taxon>
        <taxon>Dikarya</taxon>
        <taxon>Ascomycota</taxon>
        <taxon>Pezizomycotina</taxon>
        <taxon>Lecanoromycetes</taxon>
        <taxon>OSLEUM clade</taxon>
        <taxon>Lecanoromycetidae</taxon>
        <taxon>Lecanorales</taxon>
        <taxon>Lecanorineae</taxon>
        <taxon>Stereocaulaceae</taxon>
        <taxon>Stereocaulon</taxon>
    </lineage>
</organism>
<dbReference type="Gene3D" id="1.25.10.10">
    <property type="entry name" value="Leucine-rich Repeat Variant"/>
    <property type="match status" value="1"/>
</dbReference>
<evidence type="ECO:0000313" key="9">
    <source>
        <dbReference type="EMBL" id="KAL2039558.1"/>
    </source>
</evidence>
<evidence type="ECO:0000256" key="3">
    <source>
        <dbReference type="ARBA" id="ARBA00022448"/>
    </source>
</evidence>
<dbReference type="PROSITE" id="PS50166">
    <property type="entry name" value="IMPORTIN_B_NT"/>
    <property type="match status" value="1"/>
</dbReference>
<dbReference type="InterPro" id="IPR001494">
    <property type="entry name" value="Importin-beta_N"/>
</dbReference>
<dbReference type="InterPro" id="IPR011989">
    <property type="entry name" value="ARM-like"/>
</dbReference>
<dbReference type="Pfam" id="PF13513">
    <property type="entry name" value="HEAT_EZ"/>
    <property type="match status" value="1"/>
</dbReference>
<keyword evidence="3" id="KW-0813">Transport</keyword>
<dbReference type="EMBL" id="JBEFKJ010000025">
    <property type="protein sequence ID" value="KAL2039558.1"/>
    <property type="molecule type" value="Genomic_DNA"/>
</dbReference>
<evidence type="ECO:0000256" key="1">
    <source>
        <dbReference type="ARBA" id="ARBA00004123"/>
    </source>
</evidence>
<dbReference type="InterPro" id="IPR040928">
    <property type="entry name" value="Importin_rep_5"/>
</dbReference>
<dbReference type="InterPro" id="IPR057672">
    <property type="entry name" value="TPR_IPO4/5"/>
</dbReference>
<keyword evidence="10" id="KW-1185">Reference proteome</keyword>
<keyword evidence="4" id="KW-0963">Cytoplasm</keyword>
<dbReference type="Pfam" id="PF25780">
    <property type="entry name" value="TPR_IPO5"/>
    <property type="match status" value="1"/>
</dbReference>
<dbReference type="InterPro" id="IPR058584">
    <property type="entry name" value="IMB1_TNPO1-like_TPR"/>
</dbReference>
<dbReference type="Pfam" id="PF18816">
    <property type="entry name" value="Importin_rep_5"/>
    <property type="match status" value="1"/>
</dbReference>